<reference evidence="3 4" key="1">
    <citation type="journal article" date="2020" name="MBio">
        <title>Erratum for Teymournejad et al., 'Isolation and Molecular Analysis of a Novel Neorickettsia Species That Causes Potomac Horse Fever'.</title>
        <authorList>
            <person name="Teymournejad O."/>
            <person name="Lin M."/>
            <person name="Bekebrede H."/>
            <person name="Kamr A."/>
            <person name="Toribio R.E."/>
            <person name="Arroyo L.G."/>
            <person name="Baird J.D."/>
            <person name="Rikihisa Y."/>
        </authorList>
    </citation>
    <scope>NUCLEOTIDE SEQUENCE [LARGE SCALE GENOMIC DNA]</scope>
    <source>
        <strain evidence="3 4">Fin17</strain>
    </source>
</reference>
<dbReference type="InterPro" id="IPR029063">
    <property type="entry name" value="SAM-dependent_MTases_sf"/>
</dbReference>
<dbReference type="GO" id="GO:0032259">
    <property type="term" value="P:methylation"/>
    <property type="evidence" value="ECO:0007669"/>
    <property type="project" value="UniProtKB-KW"/>
</dbReference>
<dbReference type="InterPro" id="IPR003788">
    <property type="entry name" value="NDUFAF7"/>
</dbReference>
<dbReference type="InterPro" id="IPR038375">
    <property type="entry name" value="NDUFAF7_sf"/>
</dbReference>
<proteinExistence type="predicted"/>
<dbReference type="RefSeq" id="WP_160095557.1">
    <property type="nucleotide sequence ID" value="NZ_CP047224.1"/>
</dbReference>
<evidence type="ECO:0000256" key="2">
    <source>
        <dbReference type="ARBA" id="ARBA00022679"/>
    </source>
</evidence>
<dbReference type="Gene3D" id="3.40.50.12710">
    <property type="match status" value="1"/>
</dbReference>
<keyword evidence="4" id="KW-1185">Reference proteome</keyword>
<protein>
    <submittedName>
        <fullName evidence="3">Methyltransferase</fullName>
    </submittedName>
</protein>
<evidence type="ECO:0000313" key="4">
    <source>
        <dbReference type="Proteomes" id="UP000464912"/>
    </source>
</evidence>
<dbReference type="Proteomes" id="UP000464912">
    <property type="component" value="Chromosome"/>
</dbReference>
<dbReference type="SUPFAM" id="SSF53335">
    <property type="entry name" value="S-adenosyl-L-methionine-dependent methyltransferases"/>
    <property type="match status" value="1"/>
</dbReference>
<dbReference type="GO" id="GO:0035243">
    <property type="term" value="F:protein-arginine omega-N symmetric methyltransferase activity"/>
    <property type="evidence" value="ECO:0007669"/>
    <property type="project" value="TreeGrafter"/>
</dbReference>
<name>A0A6P1GAU1_9RICK</name>
<keyword evidence="2 3" id="KW-0808">Transferase</keyword>
<dbReference type="PANTHER" id="PTHR12049:SF7">
    <property type="entry name" value="PROTEIN ARGININE METHYLTRANSFERASE NDUFAF7, MITOCHONDRIAL"/>
    <property type="match status" value="1"/>
</dbReference>
<gene>
    <name evidence="3" type="ORF">GP480_02430</name>
</gene>
<dbReference type="PANTHER" id="PTHR12049">
    <property type="entry name" value="PROTEIN ARGININE METHYLTRANSFERASE NDUFAF7, MITOCHONDRIAL"/>
    <property type="match status" value="1"/>
</dbReference>
<sequence length="323" mass="36710">MRSYIKNFIREQGSISFSTFIELSMYHPTKGYYMTRNPIGKNGDYITAPEISSLFGKTVAVWLLEQWEKLGKPREIAIVELGPGSGMMMFDILNTIRGIKSFYDAVTVYMVEISPFLRSIQMEKLCSHICKIRWCSSVDEIPKGEIVVLANEFFDALPIDQFIFLGGNFFERKITEDFQIDEEESQKEFSGEFSDGDIIEISSLGRQIASSILARIAKYGGSGLVIDYGHATCTRRNTVQAVKGHRFIDIFENIGESDITHEVDFSSLFPSFKLITQGDFLSIYGIFEIARRSYINDTAIVEQTLSRLVDQEKMGRLFKCAII</sequence>
<dbReference type="AlphaFoldDB" id="A0A6P1GAU1"/>
<organism evidence="3 4">
    <name type="scientific">Neorickettsia findlayensis</name>
    <dbReference type="NCBI Taxonomy" id="2686014"/>
    <lineage>
        <taxon>Bacteria</taxon>
        <taxon>Pseudomonadati</taxon>
        <taxon>Pseudomonadota</taxon>
        <taxon>Alphaproteobacteria</taxon>
        <taxon>Rickettsiales</taxon>
        <taxon>Anaplasmataceae</taxon>
        <taxon>Neorickettsia</taxon>
    </lineage>
</organism>
<dbReference type="EMBL" id="CP047224">
    <property type="protein sequence ID" value="QHD65294.1"/>
    <property type="molecule type" value="Genomic_DNA"/>
</dbReference>
<evidence type="ECO:0000256" key="1">
    <source>
        <dbReference type="ARBA" id="ARBA00022603"/>
    </source>
</evidence>
<dbReference type="KEGG" id="nef:GP480_02430"/>
<evidence type="ECO:0000313" key="3">
    <source>
        <dbReference type="EMBL" id="QHD65294.1"/>
    </source>
</evidence>
<reference evidence="3 4" key="2">
    <citation type="journal article" date="2020" name="MBio">
        <title>Isolation and Molecular Analysis of a Novel Neorickettsia Species That Causes Potomac Horse Fever.</title>
        <authorList>
            <person name="Teymournejad O."/>
            <person name="Lin M."/>
            <person name="Bekebrede H."/>
            <person name="Kamr A."/>
            <person name="Toribio R.E."/>
            <person name="Arroyo L.G."/>
            <person name="Baird J.D."/>
            <person name="Rikihisa Y."/>
        </authorList>
    </citation>
    <scope>NUCLEOTIDE SEQUENCE [LARGE SCALE GENOMIC DNA]</scope>
    <source>
        <strain evidence="3 4">Fin17</strain>
    </source>
</reference>
<dbReference type="Pfam" id="PF02636">
    <property type="entry name" value="Methyltransf_28"/>
    <property type="match status" value="1"/>
</dbReference>
<keyword evidence="1 3" id="KW-0489">Methyltransferase</keyword>
<accession>A0A6P1GAU1</accession>